<dbReference type="InterPro" id="IPR050072">
    <property type="entry name" value="Peptidase_M20A"/>
</dbReference>
<evidence type="ECO:0000313" key="17">
    <source>
        <dbReference type="EMBL" id="TNU73497.1"/>
    </source>
</evidence>
<dbReference type="GO" id="GO:0046872">
    <property type="term" value="F:metal ion binding"/>
    <property type="evidence" value="ECO:0007669"/>
    <property type="project" value="UniProtKB-KW"/>
</dbReference>
<dbReference type="RefSeq" id="WP_139987266.1">
    <property type="nucleotide sequence ID" value="NZ_VENP01000043.1"/>
</dbReference>
<dbReference type="GO" id="GO:0009089">
    <property type="term" value="P:lysine biosynthetic process via diaminopimelate"/>
    <property type="evidence" value="ECO:0007669"/>
    <property type="project" value="UniProtKB-UniRule"/>
</dbReference>
<dbReference type="SUPFAM" id="SSF55031">
    <property type="entry name" value="Bacterial exopeptidase dimerisation domain"/>
    <property type="match status" value="1"/>
</dbReference>
<dbReference type="InterPro" id="IPR010174">
    <property type="entry name" value="Succinyl-DAP_deSuclase_DapE"/>
</dbReference>
<dbReference type="EMBL" id="VENP01000043">
    <property type="protein sequence ID" value="TNU73497.1"/>
    <property type="molecule type" value="Genomic_DNA"/>
</dbReference>
<evidence type="ECO:0000256" key="10">
    <source>
        <dbReference type="ARBA" id="ARBA00022915"/>
    </source>
</evidence>
<evidence type="ECO:0000256" key="9">
    <source>
        <dbReference type="ARBA" id="ARBA00022833"/>
    </source>
</evidence>
<keyword evidence="8 17" id="KW-0378">Hydrolase</keyword>
<dbReference type="PANTHER" id="PTHR43808:SF31">
    <property type="entry name" value="N-ACETYL-L-CITRULLINE DEACETYLASE"/>
    <property type="match status" value="1"/>
</dbReference>
<reference evidence="17 18" key="1">
    <citation type="submission" date="2019-06" db="EMBL/GenBank/DDBJ databases">
        <title>Draft genome sequence of Miniimonas arenae KCTC 19750T isolated from sea sand.</title>
        <authorList>
            <person name="Park S.-J."/>
        </authorList>
    </citation>
    <scope>NUCLEOTIDE SEQUENCE [LARGE SCALE GENOMIC DNA]</scope>
    <source>
        <strain evidence="17 18">KCTC 19750</strain>
    </source>
</reference>
<dbReference type="GO" id="GO:0008777">
    <property type="term" value="F:acetylornithine deacetylase activity"/>
    <property type="evidence" value="ECO:0007669"/>
    <property type="project" value="TreeGrafter"/>
</dbReference>
<dbReference type="EC" id="3.5.1.18" evidence="5 14"/>
<dbReference type="PANTHER" id="PTHR43808">
    <property type="entry name" value="ACETYLORNITHINE DEACETYLASE"/>
    <property type="match status" value="1"/>
</dbReference>
<keyword evidence="10" id="KW-0220">Diaminopimelate biosynthesis</keyword>
<comment type="subunit">
    <text evidence="4">Homodimer.</text>
</comment>
<evidence type="ECO:0000256" key="13">
    <source>
        <dbReference type="ARBA" id="ARBA00051301"/>
    </source>
</evidence>
<gene>
    <name evidence="17" type="ORF">FH969_11030</name>
</gene>
<protein>
    <recommendedName>
        <fullName evidence="5 14">Succinyl-diaminopimelate desuccinylase</fullName>
        <ecNumber evidence="5 14">3.5.1.18</ecNumber>
    </recommendedName>
</protein>
<dbReference type="InterPro" id="IPR002933">
    <property type="entry name" value="Peptidase_M20"/>
</dbReference>
<comment type="caution">
    <text evidence="17">The sequence shown here is derived from an EMBL/GenBank/DDBJ whole genome shotgun (WGS) entry which is preliminary data.</text>
</comment>
<dbReference type="Pfam" id="PF01546">
    <property type="entry name" value="Peptidase_M20"/>
    <property type="match status" value="1"/>
</dbReference>
<evidence type="ECO:0000256" key="7">
    <source>
        <dbReference type="ARBA" id="ARBA00022723"/>
    </source>
</evidence>
<dbReference type="GO" id="GO:0006526">
    <property type="term" value="P:L-arginine biosynthetic process"/>
    <property type="evidence" value="ECO:0007669"/>
    <property type="project" value="TreeGrafter"/>
</dbReference>
<dbReference type="GO" id="GO:0019877">
    <property type="term" value="P:diaminopimelate biosynthetic process"/>
    <property type="evidence" value="ECO:0007669"/>
    <property type="project" value="UniProtKB-KW"/>
</dbReference>
<comment type="pathway">
    <text evidence="3">Amino-acid biosynthesis; L-lysine biosynthesis via DAP pathway; LL-2,6-diaminopimelate from (S)-tetrahydrodipicolinate (succinylase route): step 3/3.</text>
</comment>
<dbReference type="OrthoDB" id="7055905at2"/>
<accession>A0A5C5BBD0</accession>
<sequence length="410" mass="42240">MSAPTLPDLAATSPADLTRAVCDVPSVSGDERALADAVETALRALDHLEVLRDGETVVARTHLGRPSRVVVAGHLDTVPIKDNLPTWLETRDGADGSAQEVLCGRGTVDMKGGVAVALHLAATVTDPVVDVTWVFYDHEEVDASLNGLGRVARTHPDWLAADFAILAEPTAGNVEGGCNGTLRVEVTTTGRTAHSARAWRGHNAVHDLAPVLSALAAHESETVTVDGLDYREGLNAVGISGGIATNMIPDRAGVTVNFRFAPSRTPEQAEQYVRDVLAGIDHLTITVVDSAAGARPGLDHPVARAFVDAAAATGAGVGPKYGWTDVARFSALGVPAVNFGPGDPNLAHADDEHCPTAQIASVATALGEWLRGVGPASPDGAAGAEGVDGTAAAETDLSVNETATTEERTA</sequence>
<dbReference type="InterPro" id="IPR011650">
    <property type="entry name" value="Peptidase_M20_dimer"/>
</dbReference>
<comment type="cofactor">
    <cofactor evidence="1">
        <name>Co(2+)</name>
        <dbReference type="ChEBI" id="CHEBI:48828"/>
    </cofactor>
</comment>
<evidence type="ECO:0000313" key="18">
    <source>
        <dbReference type="Proteomes" id="UP000313849"/>
    </source>
</evidence>
<dbReference type="Gene3D" id="3.30.70.360">
    <property type="match status" value="1"/>
</dbReference>
<evidence type="ECO:0000256" key="1">
    <source>
        <dbReference type="ARBA" id="ARBA00001941"/>
    </source>
</evidence>
<dbReference type="FunFam" id="3.30.70.360:FF:000011">
    <property type="entry name" value="Succinyl-diaminopimelate desuccinylase"/>
    <property type="match status" value="1"/>
</dbReference>
<keyword evidence="9" id="KW-0862">Zinc</keyword>
<keyword evidence="18" id="KW-1185">Reference proteome</keyword>
<dbReference type="Gene3D" id="3.40.630.10">
    <property type="entry name" value="Zn peptidases"/>
    <property type="match status" value="1"/>
</dbReference>
<dbReference type="Pfam" id="PF07687">
    <property type="entry name" value="M20_dimer"/>
    <property type="match status" value="1"/>
</dbReference>
<evidence type="ECO:0000259" key="16">
    <source>
        <dbReference type="Pfam" id="PF07687"/>
    </source>
</evidence>
<feature type="domain" description="Peptidase M20 dimerisation" evidence="16">
    <location>
        <begin position="180"/>
        <end position="278"/>
    </location>
</feature>
<keyword evidence="7" id="KW-0479">Metal-binding</keyword>
<keyword evidence="12" id="KW-0170">Cobalt</keyword>
<evidence type="ECO:0000256" key="6">
    <source>
        <dbReference type="ARBA" id="ARBA00022605"/>
    </source>
</evidence>
<evidence type="ECO:0000256" key="3">
    <source>
        <dbReference type="ARBA" id="ARBA00005130"/>
    </source>
</evidence>
<keyword evidence="11" id="KW-0457">Lysine biosynthesis</keyword>
<evidence type="ECO:0000256" key="2">
    <source>
        <dbReference type="ARBA" id="ARBA00001947"/>
    </source>
</evidence>
<comment type="catalytic activity">
    <reaction evidence="13">
        <text>N-succinyl-(2S,6S)-2,6-diaminopimelate + H2O = (2S,6S)-2,6-diaminopimelate + succinate</text>
        <dbReference type="Rhea" id="RHEA:22608"/>
        <dbReference type="ChEBI" id="CHEBI:15377"/>
        <dbReference type="ChEBI" id="CHEBI:30031"/>
        <dbReference type="ChEBI" id="CHEBI:57609"/>
        <dbReference type="ChEBI" id="CHEBI:58087"/>
        <dbReference type="EC" id="3.5.1.18"/>
    </reaction>
</comment>
<dbReference type="Proteomes" id="UP000313849">
    <property type="component" value="Unassembled WGS sequence"/>
</dbReference>
<evidence type="ECO:0000256" key="15">
    <source>
        <dbReference type="SAM" id="MobiDB-lite"/>
    </source>
</evidence>
<name>A0A5C5BBD0_9MICO</name>
<evidence type="ECO:0000256" key="11">
    <source>
        <dbReference type="ARBA" id="ARBA00023154"/>
    </source>
</evidence>
<evidence type="ECO:0000256" key="8">
    <source>
        <dbReference type="ARBA" id="ARBA00022801"/>
    </source>
</evidence>
<proteinExistence type="predicted"/>
<comment type="cofactor">
    <cofactor evidence="2">
        <name>Zn(2+)</name>
        <dbReference type="ChEBI" id="CHEBI:29105"/>
    </cofactor>
</comment>
<dbReference type="GO" id="GO:0009014">
    <property type="term" value="F:succinyl-diaminopimelate desuccinylase activity"/>
    <property type="evidence" value="ECO:0007669"/>
    <property type="project" value="UniProtKB-UniRule"/>
</dbReference>
<dbReference type="NCBIfam" id="TIGR01900">
    <property type="entry name" value="dapE-gram_pos"/>
    <property type="match status" value="1"/>
</dbReference>
<dbReference type="SUPFAM" id="SSF53187">
    <property type="entry name" value="Zn-dependent exopeptidases"/>
    <property type="match status" value="1"/>
</dbReference>
<organism evidence="17 18">
    <name type="scientific">Miniimonas arenae</name>
    <dbReference type="NCBI Taxonomy" id="676201"/>
    <lineage>
        <taxon>Bacteria</taxon>
        <taxon>Bacillati</taxon>
        <taxon>Actinomycetota</taxon>
        <taxon>Actinomycetes</taxon>
        <taxon>Micrococcales</taxon>
        <taxon>Beutenbergiaceae</taxon>
        <taxon>Miniimonas</taxon>
    </lineage>
</organism>
<evidence type="ECO:0000256" key="14">
    <source>
        <dbReference type="NCBIfam" id="TIGR01900"/>
    </source>
</evidence>
<dbReference type="AlphaFoldDB" id="A0A5C5BBD0"/>
<evidence type="ECO:0000256" key="4">
    <source>
        <dbReference type="ARBA" id="ARBA00011738"/>
    </source>
</evidence>
<keyword evidence="6" id="KW-0028">Amino-acid biosynthesis</keyword>
<evidence type="ECO:0000256" key="12">
    <source>
        <dbReference type="ARBA" id="ARBA00023285"/>
    </source>
</evidence>
<dbReference type="InterPro" id="IPR036264">
    <property type="entry name" value="Bact_exopeptidase_dim_dom"/>
</dbReference>
<feature type="region of interest" description="Disordered" evidence="15">
    <location>
        <begin position="376"/>
        <end position="410"/>
    </location>
</feature>
<evidence type="ECO:0000256" key="5">
    <source>
        <dbReference type="ARBA" id="ARBA00011921"/>
    </source>
</evidence>